<name>A0A9E7GIV3_9LILI</name>
<dbReference type="Proteomes" id="UP001055439">
    <property type="component" value="Chromosome 6"/>
</dbReference>
<dbReference type="EMBL" id="CP097508">
    <property type="protein sequence ID" value="URE13843.1"/>
    <property type="molecule type" value="Genomic_DNA"/>
</dbReference>
<keyword evidence="3" id="KW-1185">Reference proteome</keyword>
<keyword evidence="1" id="KW-1133">Transmembrane helix</keyword>
<proteinExistence type="predicted"/>
<organism evidence="2 3">
    <name type="scientific">Musa troglodytarum</name>
    <name type="common">fe'i banana</name>
    <dbReference type="NCBI Taxonomy" id="320322"/>
    <lineage>
        <taxon>Eukaryota</taxon>
        <taxon>Viridiplantae</taxon>
        <taxon>Streptophyta</taxon>
        <taxon>Embryophyta</taxon>
        <taxon>Tracheophyta</taxon>
        <taxon>Spermatophyta</taxon>
        <taxon>Magnoliopsida</taxon>
        <taxon>Liliopsida</taxon>
        <taxon>Zingiberales</taxon>
        <taxon>Musaceae</taxon>
        <taxon>Musa</taxon>
    </lineage>
</organism>
<evidence type="ECO:0000313" key="3">
    <source>
        <dbReference type="Proteomes" id="UP001055439"/>
    </source>
</evidence>
<evidence type="ECO:0000313" key="2">
    <source>
        <dbReference type="EMBL" id="URE13843.1"/>
    </source>
</evidence>
<evidence type="ECO:0000256" key="1">
    <source>
        <dbReference type="SAM" id="Phobius"/>
    </source>
</evidence>
<accession>A0A9E7GIV3</accession>
<feature type="transmembrane region" description="Helical" evidence="1">
    <location>
        <begin position="12"/>
        <end position="31"/>
    </location>
</feature>
<keyword evidence="1" id="KW-0472">Membrane</keyword>
<dbReference type="AlphaFoldDB" id="A0A9E7GIV3"/>
<reference evidence="2" key="1">
    <citation type="submission" date="2022-05" db="EMBL/GenBank/DDBJ databases">
        <title>The Musa troglodytarum L. genome provides insights into the mechanism of non-climacteric behaviour and enrichment of carotenoids.</title>
        <authorList>
            <person name="Wang J."/>
        </authorList>
    </citation>
    <scope>NUCLEOTIDE SEQUENCE</scope>
    <source>
        <tissue evidence="2">Leaf</tissue>
    </source>
</reference>
<keyword evidence="1" id="KW-0812">Transmembrane</keyword>
<sequence>MAQIPLRSDTALPLLDLGVNFWLGFLWLVLVPRKSGGDSGEGRWPATSGCYACDCRVEICVPKTRAETRNLM</sequence>
<gene>
    <name evidence="2" type="ORF">MUK42_34594</name>
</gene>
<protein>
    <submittedName>
        <fullName evidence="2">Uncharacterized protein</fullName>
    </submittedName>
</protein>